<dbReference type="GO" id="GO:0005759">
    <property type="term" value="C:mitochondrial matrix"/>
    <property type="evidence" value="ECO:0007669"/>
    <property type="project" value="TreeGrafter"/>
</dbReference>
<feature type="domain" description="FAST kinase-like protein subdomain 2" evidence="3">
    <location>
        <begin position="536"/>
        <end position="627"/>
    </location>
</feature>
<evidence type="ECO:0000259" key="3">
    <source>
        <dbReference type="Pfam" id="PF08368"/>
    </source>
</evidence>
<sequence>MNFSVMATHTLWWRTLCRVPSMRDQLTQIARVTICNSSIQALRTRTCSKQEQTNRFHRAILPFSDGCGYLVRNVHSTGLHQGVNVKSNIPIRMEADQIRTSQNMLEPIKVGLLQEKYHTIRTPRLFHLERQGFQQVAILPLYTTSMDSATIENALELIKNICRGRVVRKQSLTKCLLTLYHLPSKDLREVAQGDQFSSLMSKMVKICTDLADDDFESFIVNLATLQFKINLWKISKSANYCIHFFLNESVQRCERWPLKVLLKLCDAFTLLGLKTNALHDKLFQLVEENIDELTICNILQTFYLIGENRTAPPNLVAVLESRILDLVTSKEISLVEVATVCTALFKSKSSISSVDFMDALRDFIFASDLSKCPSYHVVGILKVFRQNYYGYSTLFETIGNQVCREMCRYPVQSIMHIVLTFATLHIFHEDLMESAANEIINKIDQCRSKDVAKLLWSFATLNYTPSEYKVVFGALLKRVEELMAEMEKYPMFLISSLLSFAYMNIYPNYLIDVVFSCQFLSHIKAYEEREVIDLRRDLFLLDSCVSLECEENRVNTLNLDYLINRPFSSHMFWDINKELEHRPELREVVDCIRDLVGGDDYFRVHYVLPYMKTADIEICLDANNKPVAPGDSWEGHQQNKQKTKYNSSVHLSDSIISKITGATSKGREDVKRIWEKLEAVSSSNENKYKEEGKMTSRNYSSDEERRLKQVQLPQPLLNSHQERSLQSPVSAIHSSL</sequence>
<dbReference type="Proteomes" id="UP001152320">
    <property type="component" value="Chromosome 14"/>
</dbReference>
<dbReference type="EMBL" id="JAIZAY010000014">
    <property type="protein sequence ID" value="KAJ8029026.1"/>
    <property type="molecule type" value="Genomic_DNA"/>
</dbReference>
<dbReference type="GO" id="GO:0003723">
    <property type="term" value="F:RNA binding"/>
    <property type="evidence" value="ECO:0007669"/>
    <property type="project" value="TreeGrafter"/>
</dbReference>
<name>A0A9Q1H1W2_HOLLE</name>
<proteinExistence type="predicted"/>
<evidence type="ECO:0000256" key="1">
    <source>
        <dbReference type="SAM" id="MobiDB-lite"/>
    </source>
</evidence>
<dbReference type="InterPro" id="IPR050870">
    <property type="entry name" value="FAST_kinase"/>
</dbReference>
<gene>
    <name evidence="4" type="ORF">HOLleu_28310</name>
</gene>
<dbReference type="GO" id="GO:0000963">
    <property type="term" value="P:mitochondrial RNA processing"/>
    <property type="evidence" value="ECO:0007669"/>
    <property type="project" value="TreeGrafter"/>
</dbReference>
<dbReference type="PANTHER" id="PTHR21228:SF40">
    <property type="entry name" value="LD45607P"/>
    <property type="match status" value="1"/>
</dbReference>
<dbReference type="Pfam" id="PF06743">
    <property type="entry name" value="FAST_1"/>
    <property type="match status" value="1"/>
</dbReference>
<organism evidence="4 5">
    <name type="scientific">Holothuria leucospilota</name>
    <name type="common">Black long sea cucumber</name>
    <name type="synonym">Mertensiothuria leucospilota</name>
    <dbReference type="NCBI Taxonomy" id="206669"/>
    <lineage>
        <taxon>Eukaryota</taxon>
        <taxon>Metazoa</taxon>
        <taxon>Echinodermata</taxon>
        <taxon>Eleutherozoa</taxon>
        <taxon>Echinozoa</taxon>
        <taxon>Holothuroidea</taxon>
        <taxon>Aspidochirotacea</taxon>
        <taxon>Aspidochirotida</taxon>
        <taxon>Holothuriidae</taxon>
        <taxon>Holothuria</taxon>
    </lineage>
</organism>
<keyword evidence="5" id="KW-1185">Reference proteome</keyword>
<accession>A0A9Q1H1W2</accession>
<dbReference type="GO" id="GO:0035770">
    <property type="term" value="C:ribonucleoprotein granule"/>
    <property type="evidence" value="ECO:0007669"/>
    <property type="project" value="TreeGrafter"/>
</dbReference>
<feature type="region of interest" description="Disordered" evidence="1">
    <location>
        <begin position="684"/>
        <end position="736"/>
    </location>
</feature>
<dbReference type="InterPro" id="IPR013579">
    <property type="entry name" value="FAST_2"/>
</dbReference>
<dbReference type="AlphaFoldDB" id="A0A9Q1H1W2"/>
<feature type="compositionally biased region" description="Polar residues" evidence="1">
    <location>
        <begin position="716"/>
        <end position="736"/>
    </location>
</feature>
<dbReference type="PANTHER" id="PTHR21228">
    <property type="entry name" value="FAST LEU-RICH DOMAIN-CONTAINING"/>
    <property type="match status" value="1"/>
</dbReference>
<dbReference type="GO" id="GO:0016301">
    <property type="term" value="F:kinase activity"/>
    <property type="evidence" value="ECO:0007669"/>
    <property type="project" value="UniProtKB-KW"/>
</dbReference>
<dbReference type="Pfam" id="PF08368">
    <property type="entry name" value="FAST_2"/>
    <property type="match status" value="1"/>
</dbReference>
<dbReference type="OrthoDB" id="10064757at2759"/>
<comment type="caution">
    <text evidence="4">The sequence shown here is derived from an EMBL/GenBank/DDBJ whole genome shotgun (WGS) entry which is preliminary data.</text>
</comment>
<dbReference type="InterPro" id="IPR010622">
    <property type="entry name" value="FAST_Leu-rich"/>
</dbReference>
<dbReference type="GO" id="GO:0044528">
    <property type="term" value="P:regulation of mitochondrial mRNA stability"/>
    <property type="evidence" value="ECO:0007669"/>
    <property type="project" value="InterPro"/>
</dbReference>
<evidence type="ECO:0000313" key="4">
    <source>
        <dbReference type="EMBL" id="KAJ8029026.1"/>
    </source>
</evidence>
<evidence type="ECO:0000313" key="5">
    <source>
        <dbReference type="Proteomes" id="UP001152320"/>
    </source>
</evidence>
<keyword evidence="4" id="KW-0808">Transferase</keyword>
<feature type="compositionally biased region" description="Basic and acidic residues" evidence="1">
    <location>
        <begin position="686"/>
        <end position="707"/>
    </location>
</feature>
<reference evidence="4" key="1">
    <citation type="submission" date="2021-10" db="EMBL/GenBank/DDBJ databases">
        <title>Tropical sea cucumber genome reveals ecological adaptation and Cuvierian tubules defense mechanism.</title>
        <authorList>
            <person name="Chen T."/>
        </authorList>
    </citation>
    <scope>NUCLEOTIDE SEQUENCE</scope>
    <source>
        <strain evidence="4">Nanhai2018</strain>
        <tissue evidence="4">Muscle</tissue>
    </source>
</reference>
<evidence type="ECO:0000259" key="2">
    <source>
        <dbReference type="Pfam" id="PF06743"/>
    </source>
</evidence>
<feature type="domain" description="FAST kinase leucine-rich" evidence="2">
    <location>
        <begin position="451"/>
        <end position="523"/>
    </location>
</feature>
<keyword evidence="4" id="KW-0418">Kinase</keyword>
<protein>
    <submittedName>
        <fullName evidence="4">FAST kinase domain-containing protein 5, mitochondrial</fullName>
    </submittedName>
</protein>